<dbReference type="Proteomes" id="UP000599024">
    <property type="component" value="Unassembled WGS sequence"/>
</dbReference>
<sequence length="191" mass="22207">MVGDFSRGDLSGWEEKEFGGRTIYQITELNGQRVLEARARDTASGQFRKIRIDLHETPYLNWSWRIENRLDPLPEQNRAGDDYSARIYVVIDGGLFFWRTRALNYVWSSQTESGRIWANAYAGENAMMLALRTRADDTGIWYHEKRDVRHDLQTIFGEEIRYIDAVALMTDTDDSNGEAHSYYGEIFFTAE</sequence>
<dbReference type="InterPro" id="IPR021409">
    <property type="entry name" value="DUF3047"/>
</dbReference>
<dbReference type="EMBL" id="JACNLK010000024">
    <property type="protein sequence ID" value="MBC8207957.1"/>
    <property type="molecule type" value="Genomic_DNA"/>
</dbReference>
<reference evidence="1 2" key="1">
    <citation type="submission" date="2020-08" db="EMBL/GenBank/DDBJ databases">
        <title>Bridging the membrane lipid divide: bacteria of the FCB group superphylum have the potential to synthesize archaeal ether lipids.</title>
        <authorList>
            <person name="Villanueva L."/>
            <person name="Von Meijenfeldt F.A.B."/>
            <person name="Westbye A.B."/>
            <person name="Yadav S."/>
            <person name="Hopmans E.C."/>
            <person name="Dutilh B.E."/>
            <person name="Sinninghe Damste J.S."/>
        </authorList>
    </citation>
    <scope>NUCLEOTIDE SEQUENCE [LARGE SCALE GENOMIC DNA]</scope>
    <source>
        <strain evidence="1">NIOZ-UU81</strain>
    </source>
</reference>
<evidence type="ECO:0000313" key="1">
    <source>
        <dbReference type="EMBL" id="MBC8207957.1"/>
    </source>
</evidence>
<comment type="caution">
    <text evidence="1">The sequence shown here is derived from an EMBL/GenBank/DDBJ whole genome shotgun (WGS) entry which is preliminary data.</text>
</comment>
<dbReference type="AlphaFoldDB" id="A0A8J6N926"/>
<accession>A0A8J6N926</accession>
<gene>
    <name evidence="1" type="ORF">H8E79_02170</name>
</gene>
<dbReference type="Pfam" id="PF11249">
    <property type="entry name" value="DUF3047"/>
    <property type="match status" value="1"/>
</dbReference>
<protein>
    <submittedName>
        <fullName evidence="1">DUF3047 domain-containing protein</fullName>
    </submittedName>
</protein>
<name>A0A8J6N926_9BACT</name>
<proteinExistence type="predicted"/>
<evidence type="ECO:0000313" key="2">
    <source>
        <dbReference type="Proteomes" id="UP000599024"/>
    </source>
</evidence>
<organism evidence="1 2">
    <name type="scientific">Candidatus Desulfatifera sulfidica</name>
    <dbReference type="NCBI Taxonomy" id="2841691"/>
    <lineage>
        <taxon>Bacteria</taxon>
        <taxon>Pseudomonadati</taxon>
        <taxon>Thermodesulfobacteriota</taxon>
        <taxon>Desulfobulbia</taxon>
        <taxon>Desulfobulbales</taxon>
        <taxon>Desulfobulbaceae</taxon>
        <taxon>Candidatus Desulfatifera</taxon>
    </lineage>
</organism>